<keyword evidence="9" id="KW-1185">Reference proteome</keyword>
<organism evidence="8 9">
    <name type="scientific">Siphonobacter aquaeclarae</name>
    <dbReference type="NCBI Taxonomy" id="563176"/>
    <lineage>
        <taxon>Bacteria</taxon>
        <taxon>Pseudomonadati</taxon>
        <taxon>Bacteroidota</taxon>
        <taxon>Cytophagia</taxon>
        <taxon>Cytophagales</taxon>
        <taxon>Cytophagaceae</taxon>
        <taxon>Siphonobacter</taxon>
    </lineage>
</organism>
<evidence type="ECO:0000256" key="4">
    <source>
        <dbReference type="ARBA" id="ARBA00022729"/>
    </source>
</evidence>
<dbReference type="PROSITE" id="PS00523">
    <property type="entry name" value="SULFATASE_1"/>
    <property type="match status" value="1"/>
</dbReference>
<evidence type="ECO:0000256" key="6">
    <source>
        <dbReference type="ARBA" id="ARBA00022837"/>
    </source>
</evidence>
<keyword evidence="3" id="KW-0479">Metal-binding</keyword>
<dbReference type="InterPro" id="IPR050738">
    <property type="entry name" value="Sulfatase"/>
</dbReference>
<keyword evidence="5" id="KW-0378">Hydrolase</keyword>
<dbReference type="EMBL" id="FNGS01000001">
    <property type="protein sequence ID" value="SDL15373.1"/>
    <property type="molecule type" value="Genomic_DNA"/>
</dbReference>
<sequence length="511" mass="56333">MRNLFTVCLLLLVCSGTRPSGTRPSAAPPNIIVFLVDDMGWQDTSVPFWKEQTPLNRRYHTPAMERMAREGIVFTDAYATPLCTPSRISLMTGLNAARHRVTNWTSPIPDTSTDYADTTLLPVDWNINGLSPQPGTPRTVVATALPALLSQKGYYTVHCGKAHFGSKGKPGADPKHIGFAVNIAGNEIGHPGSYLGTENYDHPSGGKPGRNAVPGLEAYHGTETFLTEALTKEALKALDQRGGKPFFLYLTHYAIHTPIMGDPRFVDRYLKEGLPPVEARYASLIEGMDKSLGDVLNYLDQKGLARNTLIVFMSDNGGLSLSPPRSAPAHTHNAPLRAGKGSVYEGGIREPMLVRWPGVAPAGKRSEANVLVEDFFPTILDAAGADRPAGTIDGQSFLRVIKNPERKGPERPLVWHHPNRWIAEEGPLVSWASAIRLGDWKLVYDQRREKCELYNLKEDIGETDDLAFARPETTRKLAIALSNYLRERNAQMPVFRASGKAVRWPDEVVRQ</sequence>
<dbReference type="InterPro" id="IPR024607">
    <property type="entry name" value="Sulfatase_CS"/>
</dbReference>
<dbReference type="CDD" id="cd16144">
    <property type="entry name" value="ARS_like"/>
    <property type="match status" value="1"/>
</dbReference>
<evidence type="ECO:0000313" key="9">
    <source>
        <dbReference type="Proteomes" id="UP000198901"/>
    </source>
</evidence>
<dbReference type="OrthoDB" id="9764377at2"/>
<accession>A0A1G9HS30</accession>
<dbReference type="STRING" id="563176.SAMN04488090_0169"/>
<dbReference type="PANTHER" id="PTHR42693:SF42">
    <property type="entry name" value="ARYLSULFATASE G"/>
    <property type="match status" value="1"/>
</dbReference>
<dbReference type="Proteomes" id="UP000198901">
    <property type="component" value="Unassembled WGS sequence"/>
</dbReference>
<evidence type="ECO:0000256" key="3">
    <source>
        <dbReference type="ARBA" id="ARBA00022723"/>
    </source>
</evidence>
<evidence type="ECO:0000259" key="7">
    <source>
        <dbReference type="Pfam" id="PF00884"/>
    </source>
</evidence>
<reference evidence="8 9" key="1">
    <citation type="submission" date="2016-10" db="EMBL/GenBank/DDBJ databases">
        <authorList>
            <person name="de Groot N.N."/>
        </authorList>
    </citation>
    <scope>NUCLEOTIDE SEQUENCE [LARGE SCALE GENOMIC DNA]</scope>
    <source>
        <strain evidence="8 9">DSM 21668</strain>
    </source>
</reference>
<comment type="similarity">
    <text evidence="2">Belongs to the sulfatase family.</text>
</comment>
<dbReference type="GO" id="GO:0004065">
    <property type="term" value="F:arylsulfatase activity"/>
    <property type="evidence" value="ECO:0007669"/>
    <property type="project" value="TreeGrafter"/>
</dbReference>
<feature type="domain" description="Sulfatase N-terminal" evidence="7">
    <location>
        <begin position="29"/>
        <end position="385"/>
    </location>
</feature>
<evidence type="ECO:0000256" key="1">
    <source>
        <dbReference type="ARBA" id="ARBA00001913"/>
    </source>
</evidence>
<dbReference type="RefSeq" id="WP_093196561.1">
    <property type="nucleotide sequence ID" value="NZ_FNGS01000001.1"/>
</dbReference>
<dbReference type="SUPFAM" id="SSF53649">
    <property type="entry name" value="Alkaline phosphatase-like"/>
    <property type="match status" value="1"/>
</dbReference>
<evidence type="ECO:0000256" key="2">
    <source>
        <dbReference type="ARBA" id="ARBA00008779"/>
    </source>
</evidence>
<protein>
    <submittedName>
        <fullName evidence="8">Arylsulfatase A</fullName>
    </submittedName>
</protein>
<dbReference type="InterPro" id="IPR000917">
    <property type="entry name" value="Sulfatase_N"/>
</dbReference>
<dbReference type="AlphaFoldDB" id="A0A1G9HS30"/>
<dbReference type="Gene3D" id="3.40.720.10">
    <property type="entry name" value="Alkaline Phosphatase, subunit A"/>
    <property type="match status" value="1"/>
</dbReference>
<dbReference type="PANTHER" id="PTHR42693">
    <property type="entry name" value="ARYLSULFATASE FAMILY MEMBER"/>
    <property type="match status" value="1"/>
</dbReference>
<dbReference type="Pfam" id="PF00884">
    <property type="entry name" value="Sulfatase"/>
    <property type="match status" value="1"/>
</dbReference>
<comment type="cofactor">
    <cofactor evidence="1">
        <name>Ca(2+)</name>
        <dbReference type="ChEBI" id="CHEBI:29108"/>
    </cofactor>
</comment>
<gene>
    <name evidence="8" type="ORF">SAMN04488090_0169</name>
</gene>
<dbReference type="Gene3D" id="3.30.1120.10">
    <property type="match status" value="1"/>
</dbReference>
<evidence type="ECO:0000313" key="8">
    <source>
        <dbReference type="EMBL" id="SDL15373.1"/>
    </source>
</evidence>
<proteinExistence type="inferred from homology"/>
<keyword evidence="6" id="KW-0106">Calcium</keyword>
<dbReference type="InterPro" id="IPR017850">
    <property type="entry name" value="Alkaline_phosphatase_core_sf"/>
</dbReference>
<evidence type="ECO:0000256" key="5">
    <source>
        <dbReference type="ARBA" id="ARBA00022801"/>
    </source>
</evidence>
<dbReference type="GO" id="GO:0046872">
    <property type="term" value="F:metal ion binding"/>
    <property type="evidence" value="ECO:0007669"/>
    <property type="project" value="UniProtKB-KW"/>
</dbReference>
<name>A0A1G9HS30_9BACT</name>
<keyword evidence="4" id="KW-0732">Signal</keyword>